<dbReference type="Pfam" id="PF18362">
    <property type="entry name" value="THB"/>
    <property type="match status" value="1"/>
</dbReference>
<dbReference type="InterPro" id="IPR007110">
    <property type="entry name" value="Ig-like_dom"/>
</dbReference>
<dbReference type="Ensembl" id="ENSAOCT00000070160.1">
    <property type="protein sequence ID" value="ENSAOCP00000070857.1"/>
    <property type="gene ID" value="ENSAOCG00000021706.2"/>
</dbReference>
<dbReference type="CDD" id="cd00063">
    <property type="entry name" value="FN3"/>
    <property type="match status" value="3"/>
</dbReference>
<dbReference type="PANTHER" id="PTHR13817:SF180">
    <property type="entry name" value="IMMUNOGLOBULIN-LIKE AND FIBRONECTIN TYPE III DOMAIN-CONTAINING 1, TANDEM DUPLICATE 3-RELATED"/>
    <property type="match status" value="1"/>
</dbReference>
<dbReference type="GO" id="GO:0055013">
    <property type="term" value="P:cardiac muscle cell development"/>
    <property type="evidence" value="ECO:0007669"/>
    <property type="project" value="UniProtKB-ARBA"/>
</dbReference>
<feature type="domain" description="Fibronectin type-III" evidence="5">
    <location>
        <begin position="792"/>
        <end position="889"/>
    </location>
</feature>
<accession>A0AAQ6A197</accession>
<reference evidence="6" key="3">
    <citation type="submission" date="2025-09" db="UniProtKB">
        <authorList>
            <consortium name="Ensembl"/>
        </authorList>
    </citation>
    <scope>IDENTIFICATION</scope>
</reference>
<feature type="domain" description="Fibronectin type-III" evidence="5">
    <location>
        <begin position="691"/>
        <end position="787"/>
    </location>
</feature>
<dbReference type="GeneTree" id="ENSGT00940000160123"/>
<dbReference type="InterPro" id="IPR050964">
    <property type="entry name" value="Striated_Muscle_Regulatory"/>
</dbReference>
<dbReference type="InterPro" id="IPR003599">
    <property type="entry name" value="Ig_sub"/>
</dbReference>
<dbReference type="SMART" id="SM00408">
    <property type="entry name" value="IGc2"/>
    <property type="match status" value="3"/>
</dbReference>
<dbReference type="PROSITE" id="PS50853">
    <property type="entry name" value="FN3"/>
    <property type="match status" value="3"/>
</dbReference>
<reference evidence="6" key="2">
    <citation type="submission" date="2025-08" db="UniProtKB">
        <authorList>
            <consortium name="Ensembl"/>
        </authorList>
    </citation>
    <scope>IDENTIFICATION</scope>
</reference>
<dbReference type="GO" id="GO:0045214">
    <property type="term" value="P:sarcomere organization"/>
    <property type="evidence" value="ECO:0007669"/>
    <property type="project" value="TreeGrafter"/>
</dbReference>
<dbReference type="Pfam" id="PF07679">
    <property type="entry name" value="I-set"/>
    <property type="match status" value="4"/>
</dbReference>
<reference evidence="6 7" key="1">
    <citation type="submission" date="2022-01" db="EMBL/GenBank/DDBJ databases">
        <title>A chromosome-scale genome assembly of the false clownfish, Amphiprion ocellaris.</title>
        <authorList>
            <person name="Ryu T."/>
        </authorList>
    </citation>
    <scope>NUCLEOTIDE SEQUENCE [LARGE SCALE GENOMIC DNA]</scope>
</reference>
<dbReference type="SUPFAM" id="SSF48726">
    <property type="entry name" value="Immunoglobulin"/>
    <property type="match status" value="7"/>
</dbReference>
<dbReference type="InterPro" id="IPR013098">
    <property type="entry name" value="Ig_I-set"/>
</dbReference>
<dbReference type="FunFam" id="2.60.40.10:FF:001231">
    <property type="entry name" value="Immunoglobulin-like and fibronectin type III domain containing 1"/>
    <property type="match status" value="1"/>
</dbReference>
<feature type="region of interest" description="Disordered" evidence="3">
    <location>
        <begin position="454"/>
        <end position="494"/>
    </location>
</feature>
<keyword evidence="1" id="KW-0677">Repeat</keyword>
<feature type="domain" description="Ig-like" evidence="4">
    <location>
        <begin position="1098"/>
        <end position="1189"/>
    </location>
</feature>
<dbReference type="InterPro" id="IPR003961">
    <property type="entry name" value="FN3_dom"/>
</dbReference>
<dbReference type="InterPro" id="IPR013783">
    <property type="entry name" value="Ig-like_fold"/>
</dbReference>
<evidence type="ECO:0000259" key="4">
    <source>
        <dbReference type="PROSITE" id="PS50835"/>
    </source>
</evidence>
<name>A0AAQ6A197_AMPOC</name>
<feature type="compositionally biased region" description="Basic and acidic residues" evidence="3">
    <location>
        <begin position="478"/>
        <end position="491"/>
    </location>
</feature>
<evidence type="ECO:0008006" key="8">
    <source>
        <dbReference type="Google" id="ProtNLM"/>
    </source>
</evidence>
<proteinExistence type="predicted"/>
<keyword evidence="2" id="KW-0393">Immunoglobulin domain</keyword>
<dbReference type="PROSITE" id="PS50835">
    <property type="entry name" value="IG_LIKE"/>
    <property type="match status" value="3"/>
</dbReference>
<dbReference type="AlphaFoldDB" id="A0AAQ6A197"/>
<dbReference type="SUPFAM" id="SSF49265">
    <property type="entry name" value="Fibronectin type III"/>
    <property type="match status" value="2"/>
</dbReference>
<dbReference type="Gene3D" id="2.60.40.10">
    <property type="entry name" value="Immunoglobulins"/>
    <property type="match status" value="10"/>
</dbReference>
<sequence>MIKRATVTDGTASGQVGIKKKSKVPGVMITQFIETLPEGKSHPDFTRKPIALTIQEGKFAFFKAIVTGDPAPTVTWSRNNGDVSDTSRYQSKYDSNSNEHTFEMPNVMPDQADTYKCFAINEYGQAMVTVVLNVIEVGYKKNKAQQPLAEAANGNFKNVLKRKSKIRPKSEQTERKDGEIDPKFWELLLSADKKDYEKICAEFGVTDFRWMLKKLNEMKKEREEEQADFVRSLSNLRPIQVNADGTASFEIDMDLIDPSSSIFLYKDGEMIPYTKELGEQMKHSLKQVGKKFIFSMKDLMPEDAGLYQLDVEDVNMFSTEFKVPVVDFLVKIQEVKAKEREDAVFECVLSNPFSKILWFGKNLPLEQGDKYDIEVSEDKLIHRLVVKDCMVVDKGIYSACAGIKSCNAWLVVEADKEVPKGKKSARKATRAGGSGMDLQKIAQEQQIKLEEKKEQIKAAKQAAAPPPEPSPAPPPTKVEPKAPEPKVEPAPEKPPIVEVVSTKPVITCGLSDIYALRGKPAELTVMMNVDCDGTWFKDGEQLSSGSGVTIAKDGTSHKLAIDSCSDYNSGVYRFVTGDQSTQAKVIVGDVPEFDPDDLHKFSKPVVVRVGQNAAFKMPFPPQESLVVSWFKEGAEIKDGGGVKIVKEPNHSRLLLKDCLRTDAGEIKIQLKNPFGSVEATSRLIVLDRPGPPEGPVETVETTSSIIEIKWNPPKDDGGSAVTNYIIERQQVGQSLWTKLGDVSADKNSFRDRNVTHGKKYNYHIYAENPEGISDALETADSIMAGIMILAGPPGAPKVVSASKTCINLTWTPPEDDKGIPIIGYQVEKRKKDTTQWIALNALNEPIEDVNYAVKDITEGAEYEFRVSAINESGAGDPSPPSAMVCAKNPNMRPCFKDPEDFIVVRAGNSARVKICYEAEPPPTITWLKDDEPISPWINIINTEGMSQLVIPSSKRSDSAIYTIIAKNSVGEASFDVEVRVTDEPKTPGPVEIEQTVHGKVEVSWAPSPDQELDDRLYYVVSQHDSNTRVWKTVADRLFANTFTANNILPGIEYHFRVYAKNDMGLSDPSQSPTWGANSNRVPIISNGVSSAEICFERPPSILVPLKVHTPPKGYQLYMTCAVRGCPTPTVSWFLDDVCINSDKNYYITNSFGVCSMYILRVRQKDSGEYKVVAVNPLGRAECSTKLVVKE</sequence>
<evidence type="ECO:0000313" key="7">
    <source>
        <dbReference type="Proteomes" id="UP001501940"/>
    </source>
</evidence>
<evidence type="ECO:0000256" key="3">
    <source>
        <dbReference type="SAM" id="MobiDB-lite"/>
    </source>
</evidence>
<dbReference type="FunFam" id="2.60.40.10:FF:000031">
    <property type="entry name" value="Myosin-binding protein C, slow type"/>
    <property type="match status" value="1"/>
</dbReference>
<dbReference type="InterPro" id="IPR036116">
    <property type="entry name" value="FN3_sf"/>
</dbReference>
<dbReference type="InterPro" id="IPR003598">
    <property type="entry name" value="Ig_sub2"/>
</dbReference>
<dbReference type="FunFam" id="2.60.40.10:FF:000107">
    <property type="entry name" value="Myosin, light chain kinase a"/>
    <property type="match status" value="1"/>
</dbReference>
<feature type="domain" description="Ig-like" evidence="4">
    <location>
        <begin position="43"/>
        <end position="129"/>
    </location>
</feature>
<dbReference type="FunFam" id="2.60.40.10:FF:001097">
    <property type="entry name" value="Immunoglobulin-like and fibronectin type III domain-containing protein 1"/>
    <property type="match status" value="1"/>
</dbReference>
<organism evidence="6 7">
    <name type="scientific">Amphiprion ocellaris</name>
    <name type="common">Clown anemonefish</name>
    <dbReference type="NCBI Taxonomy" id="80972"/>
    <lineage>
        <taxon>Eukaryota</taxon>
        <taxon>Metazoa</taxon>
        <taxon>Chordata</taxon>
        <taxon>Craniata</taxon>
        <taxon>Vertebrata</taxon>
        <taxon>Euteleostomi</taxon>
        <taxon>Actinopterygii</taxon>
        <taxon>Neopterygii</taxon>
        <taxon>Teleostei</taxon>
        <taxon>Neoteleostei</taxon>
        <taxon>Acanthomorphata</taxon>
        <taxon>Ovalentaria</taxon>
        <taxon>Pomacentridae</taxon>
        <taxon>Amphiprion</taxon>
    </lineage>
</organism>
<dbReference type="Proteomes" id="UP001501940">
    <property type="component" value="Chromosome 5"/>
</dbReference>
<dbReference type="PRINTS" id="PR00014">
    <property type="entry name" value="FNTYPEIII"/>
</dbReference>
<evidence type="ECO:0000256" key="2">
    <source>
        <dbReference type="ARBA" id="ARBA00023319"/>
    </source>
</evidence>
<dbReference type="GO" id="GO:0031430">
    <property type="term" value="C:M band"/>
    <property type="evidence" value="ECO:0007669"/>
    <property type="project" value="TreeGrafter"/>
</dbReference>
<evidence type="ECO:0000313" key="6">
    <source>
        <dbReference type="Ensembl" id="ENSAOCP00000070857.1"/>
    </source>
</evidence>
<dbReference type="GO" id="GO:0003007">
    <property type="term" value="P:heart morphogenesis"/>
    <property type="evidence" value="ECO:0007669"/>
    <property type="project" value="UniProtKB-ARBA"/>
</dbReference>
<feature type="domain" description="Fibronectin type-III" evidence="5">
    <location>
        <begin position="986"/>
        <end position="1079"/>
    </location>
</feature>
<dbReference type="Pfam" id="PF00041">
    <property type="entry name" value="fn3"/>
    <property type="match status" value="3"/>
</dbReference>
<dbReference type="FunFam" id="2.60.40.10:FF:000084">
    <property type="entry name" value="Myosin binding protein C, slow type"/>
    <property type="match status" value="1"/>
</dbReference>
<dbReference type="InterPro" id="IPR040849">
    <property type="entry name" value="MyBP-C_THB"/>
</dbReference>
<dbReference type="InterPro" id="IPR036179">
    <property type="entry name" value="Ig-like_dom_sf"/>
</dbReference>
<keyword evidence="7" id="KW-1185">Reference proteome</keyword>
<evidence type="ECO:0000259" key="5">
    <source>
        <dbReference type="PROSITE" id="PS50853"/>
    </source>
</evidence>
<dbReference type="SMART" id="SM00409">
    <property type="entry name" value="IG"/>
    <property type="match status" value="7"/>
</dbReference>
<feature type="compositionally biased region" description="Pro residues" evidence="3">
    <location>
        <begin position="464"/>
        <end position="477"/>
    </location>
</feature>
<dbReference type="FunFam" id="2.60.40.10:FF:001232">
    <property type="entry name" value="Immunoglobulin-like and fibronectin type III domain-containing 1"/>
    <property type="match status" value="1"/>
</dbReference>
<feature type="domain" description="Ig-like" evidence="4">
    <location>
        <begin position="889"/>
        <end position="981"/>
    </location>
</feature>
<dbReference type="FunFam" id="2.60.40.10:FF:001401">
    <property type="entry name" value="immunoglobulin-like and fibronectin type III domain-containing protein 1"/>
    <property type="match status" value="1"/>
</dbReference>
<dbReference type="SMART" id="SM00060">
    <property type="entry name" value="FN3"/>
    <property type="match status" value="3"/>
</dbReference>
<evidence type="ECO:0000256" key="1">
    <source>
        <dbReference type="ARBA" id="ARBA00022737"/>
    </source>
</evidence>
<protein>
    <recommendedName>
        <fullName evidence="8">Immunoglobulin like and fibronectin type III domain containing 1, tandem duplicate 4</fullName>
    </recommendedName>
</protein>
<dbReference type="PANTHER" id="PTHR13817">
    <property type="entry name" value="TITIN"/>
    <property type="match status" value="1"/>
</dbReference>